<protein>
    <submittedName>
        <fullName evidence="1">Uncharacterized protein</fullName>
    </submittedName>
</protein>
<dbReference type="AlphaFoldDB" id="A0A382BXZ5"/>
<organism evidence="1">
    <name type="scientific">marine metagenome</name>
    <dbReference type="NCBI Taxonomy" id="408172"/>
    <lineage>
        <taxon>unclassified sequences</taxon>
        <taxon>metagenomes</taxon>
        <taxon>ecological metagenomes</taxon>
    </lineage>
</organism>
<dbReference type="EMBL" id="UINC01031905">
    <property type="protein sequence ID" value="SVB18678.1"/>
    <property type="molecule type" value="Genomic_DNA"/>
</dbReference>
<gene>
    <name evidence="1" type="ORF">METZ01_LOCUS171532</name>
</gene>
<sequence length="81" mass="8422">MNLLAGTLAAPPVSVPEQLVERTLGFLGPLVCATTPAPVAQREVEVLAEVGPVFFRHRLGASLAALVRYAAVVENAVEADA</sequence>
<name>A0A382BXZ5_9ZZZZ</name>
<accession>A0A382BXZ5</accession>
<proteinExistence type="predicted"/>
<reference evidence="1" key="1">
    <citation type="submission" date="2018-05" db="EMBL/GenBank/DDBJ databases">
        <authorList>
            <person name="Lanie J.A."/>
            <person name="Ng W.-L."/>
            <person name="Kazmierczak K.M."/>
            <person name="Andrzejewski T.M."/>
            <person name="Davidsen T.M."/>
            <person name="Wayne K.J."/>
            <person name="Tettelin H."/>
            <person name="Glass J.I."/>
            <person name="Rusch D."/>
            <person name="Podicherti R."/>
            <person name="Tsui H.-C.T."/>
            <person name="Winkler M.E."/>
        </authorList>
    </citation>
    <scope>NUCLEOTIDE SEQUENCE</scope>
</reference>
<evidence type="ECO:0000313" key="1">
    <source>
        <dbReference type="EMBL" id="SVB18678.1"/>
    </source>
</evidence>